<keyword evidence="3 8" id="KW-0812">Transmembrane</keyword>
<dbReference type="PANTHER" id="PTHR42643">
    <property type="entry name" value="IONOTROPIC RECEPTOR 20A-RELATED"/>
    <property type="match status" value="1"/>
</dbReference>
<dbReference type="Proteomes" id="UP001642540">
    <property type="component" value="Unassembled WGS sequence"/>
</dbReference>
<evidence type="ECO:0008006" key="11">
    <source>
        <dbReference type="Google" id="ProtNLM"/>
    </source>
</evidence>
<keyword evidence="7" id="KW-0325">Glycoprotein</keyword>
<evidence type="ECO:0000256" key="8">
    <source>
        <dbReference type="SAM" id="Phobius"/>
    </source>
</evidence>
<accession>A0ABP1RMP0</accession>
<dbReference type="EMBL" id="CAXLJM020000086">
    <property type="protein sequence ID" value="CAL8131039.1"/>
    <property type="molecule type" value="Genomic_DNA"/>
</dbReference>
<keyword evidence="2" id="KW-1003">Cell membrane</keyword>
<feature type="transmembrane region" description="Helical" evidence="8">
    <location>
        <begin position="356"/>
        <end position="374"/>
    </location>
</feature>
<comment type="caution">
    <text evidence="9">The sequence shown here is derived from an EMBL/GenBank/DDBJ whole genome shotgun (WGS) entry which is preliminary data.</text>
</comment>
<evidence type="ECO:0000256" key="6">
    <source>
        <dbReference type="ARBA" id="ARBA00023170"/>
    </source>
</evidence>
<evidence type="ECO:0000256" key="3">
    <source>
        <dbReference type="ARBA" id="ARBA00022692"/>
    </source>
</evidence>
<evidence type="ECO:0000313" key="9">
    <source>
        <dbReference type="EMBL" id="CAL8131039.1"/>
    </source>
</evidence>
<keyword evidence="4 8" id="KW-1133">Transmembrane helix</keyword>
<dbReference type="Gene3D" id="1.10.287.70">
    <property type="match status" value="1"/>
</dbReference>
<organism evidence="9 10">
    <name type="scientific">Orchesella dallaii</name>
    <dbReference type="NCBI Taxonomy" id="48710"/>
    <lineage>
        <taxon>Eukaryota</taxon>
        <taxon>Metazoa</taxon>
        <taxon>Ecdysozoa</taxon>
        <taxon>Arthropoda</taxon>
        <taxon>Hexapoda</taxon>
        <taxon>Collembola</taxon>
        <taxon>Entomobryomorpha</taxon>
        <taxon>Entomobryoidea</taxon>
        <taxon>Orchesellidae</taxon>
        <taxon>Orchesellinae</taxon>
        <taxon>Orchesella</taxon>
    </lineage>
</organism>
<feature type="transmembrane region" description="Helical" evidence="8">
    <location>
        <begin position="612"/>
        <end position="632"/>
    </location>
</feature>
<protein>
    <recommendedName>
        <fullName evidence="11">Ionotropic glutamate receptor C-terminal domain-containing protein</fullName>
    </recommendedName>
</protein>
<evidence type="ECO:0000256" key="4">
    <source>
        <dbReference type="ARBA" id="ARBA00022989"/>
    </source>
</evidence>
<name>A0ABP1RMP0_9HEXA</name>
<dbReference type="InterPro" id="IPR052192">
    <property type="entry name" value="Insect_Ionotropic_Sensory_Rcpt"/>
</dbReference>
<proteinExistence type="predicted"/>
<dbReference type="PANTHER" id="PTHR42643:SF24">
    <property type="entry name" value="IONOTROPIC RECEPTOR 60A"/>
    <property type="match status" value="1"/>
</dbReference>
<evidence type="ECO:0000256" key="1">
    <source>
        <dbReference type="ARBA" id="ARBA00004651"/>
    </source>
</evidence>
<gene>
    <name evidence="9" type="ORF">ODALV1_LOCUS24001</name>
</gene>
<sequence>MVDHNNISSDLQIAWAVLDPLLNYYGGISPFTIQSSIISKSITDSERYQNQYKNRGSTRRHSNCTIQLQLICQDIRDGTAIWRKEFVWYIISTTGTKCVGKFPTDIRLQSYPSLYFGISNFRRIFMLCWSCRPIVTSLPKDNAINTIIGYLYLWKKLHRNQNKVLVGINDDLPVTSSISRWSCNIHKTYIVPVHTCVYFTMWKALNFTNINTHSPITHELSSHKEGLIFSRVPITRSTTKMALSENFEFISYALHIQSYYYLMVVEQVPTNWRAIIQPFDSLTWIFIVVTISVVGYVLCLEVTTLHGKLCQVEFQVRIPLPSASKSWFKVEFAAVALLIHQSVPINQFMNKSPKSLFVLWCFWSFVAVTLNQFYEGSLFSFLSTTVSPSVPQTLDEVLRTNTLMFTQTSGQNSVNGTPTNKYSILKESVLSEMIDNDPKKNDSAYGELYRKIKLIWIGYNVNTTLEFQKNGWIIDTLTGVAIKVPHKFFLVDTVAQVTFFRAYLRLITQKWLSKPVTLSTLVSRHGWVIKQNYMYEILKRKLAQLYESGLYVRWEVFCMDSEIVVSVKQSTATLGLRNLKNGVSASNLFQYVFCSEQIELAVAEEIAIGMDMLAILFMYSAVCILFSSVILFHEIVKALINL</sequence>
<keyword evidence="10" id="KW-1185">Reference proteome</keyword>
<feature type="transmembrane region" description="Helical" evidence="8">
    <location>
        <begin position="281"/>
        <end position="299"/>
    </location>
</feature>
<evidence type="ECO:0000313" key="10">
    <source>
        <dbReference type="Proteomes" id="UP001642540"/>
    </source>
</evidence>
<evidence type="ECO:0000256" key="7">
    <source>
        <dbReference type="ARBA" id="ARBA00023180"/>
    </source>
</evidence>
<comment type="subcellular location">
    <subcellularLocation>
        <location evidence="1">Cell membrane</location>
        <topology evidence="1">Multi-pass membrane protein</topology>
    </subcellularLocation>
</comment>
<keyword evidence="6" id="KW-0675">Receptor</keyword>
<reference evidence="9 10" key="1">
    <citation type="submission" date="2024-08" db="EMBL/GenBank/DDBJ databases">
        <authorList>
            <person name="Cucini C."/>
            <person name="Frati F."/>
        </authorList>
    </citation>
    <scope>NUCLEOTIDE SEQUENCE [LARGE SCALE GENOMIC DNA]</scope>
</reference>
<evidence type="ECO:0000256" key="2">
    <source>
        <dbReference type="ARBA" id="ARBA00022475"/>
    </source>
</evidence>
<evidence type="ECO:0000256" key="5">
    <source>
        <dbReference type="ARBA" id="ARBA00023136"/>
    </source>
</evidence>
<keyword evidence="5 8" id="KW-0472">Membrane</keyword>